<evidence type="ECO:0000313" key="1">
    <source>
        <dbReference type="EMBL" id="AQK66006.1"/>
    </source>
</evidence>
<protein>
    <submittedName>
        <fullName evidence="1">H(+)-ATPase 5</fullName>
    </submittedName>
</protein>
<proteinExistence type="predicted"/>
<organism evidence="1">
    <name type="scientific">Zea mays</name>
    <name type="common">Maize</name>
    <dbReference type="NCBI Taxonomy" id="4577"/>
    <lineage>
        <taxon>Eukaryota</taxon>
        <taxon>Viridiplantae</taxon>
        <taxon>Streptophyta</taxon>
        <taxon>Embryophyta</taxon>
        <taxon>Tracheophyta</taxon>
        <taxon>Spermatophyta</taxon>
        <taxon>Magnoliopsida</taxon>
        <taxon>Liliopsida</taxon>
        <taxon>Poales</taxon>
        <taxon>Poaceae</taxon>
        <taxon>PACMAD clade</taxon>
        <taxon>Panicoideae</taxon>
        <taxon>Andropogonodae</taxon>
        <taxon>Andropogoneae</taxon>
        <taxon>Tripsacinae</taxon>
        <taxon>Zea</taxon>
    </lineage>
</organism>
<reference evidence="1" key="1">
    <citation type="submission" date="2015-12" db="EMBL/GenBank/DDBJ databases">
        <title>Update maize B73 reference genome by single molecule sequencing technologies.</title>
        <authorList>
            <consortium name="Maize Genome Sequencing Project"/>
            <person name="Ware D."/>
        </authorList>
    </citation>
    <scope>NUCLEOTIDE SEQUENCE</scope>
    <source>
        <tissue evidence="1">Seedling</tissue>
    </source>
</reference>
<sequence length="66" mass="6814">MPTGHLLLLRALDGAGPVSNGSTSLSSTSCCASSISSSCYTLSRRAWNLVLMYILGVCPYVATGVC</sequence>
<gene>
    <name evidence="1" type="ORF">ZEAMMB73_Zm00001d014347</name>
</gene>
<name>A0A1D6GSK1_MAIZE</name>
<dbReference type="EMBL" id="CM000781">
    <property type="protein sequence ID" value="AQK66006.1"/>
    <property type="molecule type" value="Genomic_DNA"/>
</dbReference>
<dbReference type="AlphaFoldDB" id="A0A1D6GSK1"/>
<accession>A0A1D6GSK1</accession>